<protein>
    <submittedName>
        <fullName evidence="6">HAD-IIB family hydrolase</fullName>
    </submittedName>
</protein>
<dbReference type="SUPFAM" id="SSF56784">
    <property type="entry name" value="HAD-like"/>
    <property type="match status" value="1"/>
</dbReference>
<dbReference type="Pfam" id="PF08282">
    <property type="entry name" value="Hydrolase_3"/>
    <property type="match status" value="1"/>
</dbReference>
<dbReference type="Gene3D" id="3.40.50.1000">
    <property type="entry name" value="HAD superfamily/HAD-like"/>
    <property type="match status" value="1"/>
</dbReference>
<dbReference type="GO" id="GO:0000287">
    <property type="term" value="F:magnesium ion binding"/>
    <property type="evidence" value="ECO:0007669"/>
    <property type="project" value="UniProtKB-ARBA"/>
</dbReference>
<comment type="caution">
    <text evidence="6">The sequence shown here is derived from an EMBL/GenBank/DDBJ whole genome shotgun (WGS) entry which is preliminary data.</text>
</comment>
<sequence length="156" mass="17549">MSYKTVISDLDGTLFKSDHTISTLAKSVFTLLSEMNVNLILASGRPYQDVKSVCDILGIKASTITSNGAMIHDQDGNIVFQSHLPDHLVKTLLNDDVDSDVHVNVYTDNEWLVSKENPELEKYHLLTGFQYRVCDLHSEKINNVCKIFYYGMICSS</sequence>
<accession>A0A9X4EZV9</accession>
<evidence type="ECO:0000256" key="5">
    <source>
        <dbReference type="ARBA" id="ARBA00034778"/>
    </source>
</evidence>
<dbReference type="EMBL" id="JAKNBA010000040">
    <property type="protein sequence ID" value="MDE1243818.1"/>
    <property type="molecule type" value="Genomic_DNA"/>
</dbReference>
<evidence type="ECO:0000313" key="7">
    <source>
        <dbReference type="Proteomes" id="UP001140979"/>
    </source>
</evidence>
<dbReference type="Gene3D" id="3.30.1240.10">
    <property type="match status" value="1"/>
</dbReference>
<organism evidence="6 7">
    <name type="scientific">Vibrio aestuarianus</name>
    <dbReference type="NCBI Taxonomy" id="28171"/>
    <lineage>
        <taxon>Bacteria</taxon>
        <taxon>Pseudomonadati</taxon>
        <taxon>Pseudomonadota</taxon>
        <taxon>Gammaproteobacteria</taxon>
        <taxon>Vibrionales</taxon>
        <taxon>Vibrionaceae</taxon>
        <taxon>Vibrio</taxon>
    </lineage>
</organism>
<reference evidence="6" key="1">
    <citation type="submission" date="2022-02" db="EMBL/GenBank/DDBJ databases">
        <title>Emergence and expansion in Europe of a Vibrio aestuarianus clonal complex pathogenic for oysters.</title>
        <authorList>
            <person name="Mesnil A."/>
            <person name="Travers M.-A."/>
        </authorList>
    </citation>
    <scope>NUCLEOTIDE SEQUENCE</scope>
    <source>
        <strain evidence="6">19_064_11T1</strain>
    </source>
</reference>
<proteinExistence type="inferred from homology"/>
<dbReference type="NCBIfam" id="TIGR01484">
    <property type="entry name" value="HAD-SF-IIB"/>
    <property type="match status" value="1"/>
</dbReference>
<keyword evidence="3 6" id="KW-0378">Hydrolase</keyword>
<dbReference type="InterPro" id="IPR006379">
    <property type="entry name" value="HAD-SF_hydro_IIB"/>
</dbReference>
<evidence type="ECO:0000256" key="4">
    <source>
        <dbReference type="ARBA" id="ARBA00022842"/>
    </source>
</evidence>
<keyword evidence="4" id="KW-0460">Magnesium</keyword>
<comment type="similarity">
    <text evidence="5">Belongs to the HAD-like hydrolase superfamily. Cof family.</text>
</comment>
<name>A0A9X4EZV9_9VIBR</name>
<evidence type="ECO:0000256" key="2">
    <source>
        <dbReference type="ARBA" id="ARBA00022723"/>
    </source>
</evidence>
<dbReference type="PANTHER" id="PTHR47267:SF4">
    <property type="entry name" value="PYRIDOXAL PHOSPHATE PHOSPHATASE YIGL"/>
    <property type="match status" value="1"/>
</dbReference>
<gene>
    <name evidence="6" type="ORF">L9W94_17030</name>
</gene>
<evidence type="ECO:0000313" key="6">
    <source>
        <dbReference type="EMBL" id="MDE1243818.1"/>
    </source>
</evidence>
<comment type="cofactor">
    <cofactor evidence="1">
        <name>Mg(2+)</name>
        <dbReference type="ChEBI" id="CHEBI:18420"/>
    </cofactor>
</comment>
<dbReference type="InterPro" id="IPR036412">
    <property type="entry name" value="HAD-like_sf"/>
</dbReference>
<dbReference type="InterPro" id="IPR023214">
    <property type="entry name" value="HAD_sf"/>
</dbReference>
<evidence type="ECO:0000256" key="1">
    <source>
        <dbReference type="ARBA" id="ARBA00001946"/>
    </source>
</evidence>
<dbReference type="Proteomes" id="UP001140979">
    <property type="component" value="Unassembled WGS sequence"/>
</dbReference>
<dbReference type="RefSeq" id="WP_274683763.1">
    <property type="nucleotide sequence ID" value="NZ_JAKNBA010000040.1"/>
</dbReference>
<dbReference type="AlphaFoldDB" id="A0A9X4EZV9"/>
<keyword evidence="2" id="KW-0479">Metal-binding</keyword>
<dbReference type="GO" id="GO:0016791">
    <property type="term" value="F:phosphatase activity"/>
    <property type="evidence" value="ECO:0007669"/>
    <property type="project" value="UniProtKB-ARBA"/>
</dbReference>
<evidence type="ECO:0000256" key="3">
    <source>
        <dbReference type="ARBA" id="ARBA00022801"/>
    </source>
</evidence>
<dbReference type="PANTHER" id="PTHR47267">
    <property type="match status" value="1"/>
</dbReference>